<evidence type="ECO:0000256" key="1">
    <source>
        <dbReference type="SAM" id="Phobius"/>
    </source>
</evidence>
<dbReference type="RefSeq" id="WP_150217316.1">
    <property type="nucleotide sequence ID" value="NZ_CP029192.1"/>
</dbReference>
<evidence type="ECO:0000313" key="2">
    <source>
        <dbReference type="EMBL" id="QES35195.1"/>
    </source>
</evidence>
<dbReference type="Proteomes" id="UP000322927">
    <property type="component" value="Chromosome"/>
</dbReference>
<reference evidence="2 3" key="1">
    <citation type="submission" date="2018-05" db="EMBL/GenBank/DDBJ databases">
        <title>Streptomyces venezuelae.</title>
        <authorList>
            <person name="Kim W."/>
            <person name="Lee N."/>
            <person name="Cho B.-K."/>
        </authorList>
    </citation>
    <scope>NUCLEOTIDE SEQUENCE [LARGE SCALE GENOMIC DNA]</scope>
    <source>
        <strain evidence="2 3">ATCC 14584</strain>
    </source>
</reference>
<accession>A0A5P2BXH4</accession>
<gene>
    <name evidence="2" type="ORF">DEJ48_18820</name>
</gene>
<proteinExistence type="predicted"/>
<feature type="transmembrane region" description="Helical" evidence="1">
    <location>
        <begin position="12"/>
        <end position="31"/>
    </location>
</feature>
<dbReference type="EMBL" id="CP029192">
    <property type="protein sequence ID" value="QES35195.1"/>
    <property type="molecule type" value="Genomic_DNA"/>
</dbReference>
<organism evidence="2 3">
    <name type="scientific">Streptomyces venezuelae</name>
    <dbReference type="NCBI Taxonomy" id="54571"/>
    <lineage>
        <taxon>Bacteria</taxon>
        <taxon>Bacillati</taxon>
        <taxon>Actinomycetota</taxon>
        <taxon>Actinomycetes</taxon>
        <taxon>Kitasatosporales</taxon>
        <taxon>Streptomycetaceae</taxon>
        <taxon>Streptomyces</taxon>
    </lineage>
</organism>
<keyword evidence="1" id="KW-0812">Transmembrane</keyword>
<dbReference type="AlphaFoldDB" id="A0A5P2BXH4"/>
<dbReference type="OrthoDB" id="4276693at2"/>
<evidence type="ECO:0000313" key="3">
    <source>
        <dbReference type="Proteomes" id="UP000322927"/>
    </source>
</evidence>
<sequence length="79" mass="8902">MRAVVIVSKVILTTLATWLVLTLLIALPALLPPRWEYYLISPASVALYLLAMLTAPPIVCWKFRTWIRTVPGNEQHTDA</sequence>
<protein>
    <recommendedName>
        <fullName evidence="4">DUF2842 domain-containing protein</fullName>
    </recommendedName>
</protein>
<keyword evidence="1" id="KW-0472">Membrane</keyword>
<keyword evidence="1" id="KW-1133">Transmembrane helix</keyword>
<feature type="transmembrane region" description="Helical" evidence="1">
    <location>
        <begin position="37"/>
        <end position="59"/>
    </location>
</feature>
<evidence type="ECO:0008006" key="4">
    <source>
        <dbReference type="Google" id="ProtNLM"/>
    </source>
</evidence>
<name>A0A5P2BXH4_STRVZ</name>